<dbReference type="InterPro" id="IPR042276">
    <property type="entry name" value="CapZ_alpha/beta_2"/>
</dbReference>
<name>A0A182EFF2_ONCOC</name>
<dbReference type="PROSITE" id="PS00231">
    <property type="entry name" value="F_ACTIN_CAPPING_BETA"/>
    <property type="match status" value="1"/>
</dbReference>
<evidence type="ECO:0000313" key="10">
    <source>
        <dbReference type="WBParaSite" id="nOo.2.0.1.t06818-RA"/>
    </source>
</evidence>
<evidence type="ECO:0000256" key="2">
    <source>
        <dbReference type="ARBA" id="ARBA00006039"/>
    </source>
</evidence>
<keyword evidence="5 7" id="KW-0009">Actin-binding</keyword>
<comment type="similarity">
    <text evidence="2 7">Belongs to the F-actin-capping protein beta subunit family.</text>
</comment>
<dbReference type="GO" id="GO:0010591">
    <property type="term" value="P:regulation of lamellipodium assembly"/>
    <property type="evidence" value="ECO:0007669"/>
    <property type="project" value="TreeGrafter"/>
</dbReference>
<dbReference type="Gene3D" id="1.20.58.570">
    <property type="match status" value="1"/>
</dbReference>
<dbReference type="GO" id="GO:0051490">
    <property type="term" value="P:negative regulation of filopodium assembly"/>
    <property type="evidence" value="ECO:0007669"/>
    <property type="project" value="TreeGrafter"/>
</dbReference>
<dbReference type="InterPro" id="IPR019771">
    <property type="entry name" value="F-actin_capping_bsu_CS"/>
</dbReference>
<proteinExistence type="inferred from homology"/>
<dbReference type="AlphaFoldDB" id="A0A182EFF2"/>
<dbReference type="PANTHER" id="PTHR10619">
    <property type="entry name" value="F-ACTIN-CAPPING PROTEIN SUBUNIT BETA"/>
    <property type="match status" value="1"/>
</dbReference>
<dbReference type="GO" id="GO:0008290">
    <property type="term" value="C:F-actin capping protein complex"/>
    <property type="evidence" value="ECO:0007669"/>
    <property type="project" value="UniProtKB-UniRule"/>
</dbReference>
<dbReference type="Proteomes" id="UP000271087">
    <property type="component" value="Unassembled WGS sequence"/>
</dbReference>
<evidence type="ECO:0000313" key="9">
    <source>
        <dbReference type="Proteomes" id="UP000271087"/>
    </source>
</evidence>
<gene>
    <name evidence="8" type="ORF">NOO_LOCUS6818</name>
</gene>
<comment type="subcellular location">
    <subcellularLocation>
        <location evidence="1 7">Cytoplasm</location>
        <location evidence="1 7">Cytoskeleton</location>
    </subcellularLocation>
</comment>
<dbReference type="FunFam" id="3.90.1150.210:FF:000001">
    <property type="entry name" value="F-actin-capping protein subunit beta"/>
    <property type="match status" value="1"/>
</dbReference>
<evidence type="ECO:0000256" key="1">
    <source>
        <dbReference type="ARBA" id="ARBA00004245"/>
    </source>
</evidence>
<dbReference type="InterPro" id="IPR037282">
    <property type="entry name" value="CapZ_alpha/beta"/>
</dbReference>
<dbReference type="OrthoDB" id="9979678at2759"/>
<accession>A0A182EFF2</accession>
<dbReference type="PANTHER" id="PTHR10619:SF0">
    <property type="entry name" value="F-ACTIN-CAPPING PROTEIN SUBUNIT BETA ISOFORMS 1 AND 2"/>
    <property type="match status" value="1"/>
</dbReference>
<comment type="subunit">
    <text evidence="7">Heterodimer of an alpha and a beta subunit.</text>
</comment>
<dbReference type="SUPFAM" id="SSF90096">
    <property type="entry name" value="Subunits of heterodimeric actin filament capping protein Capz"/>
    <property type="match status" value="1"/>
</dbReference>
<dbReference type="WBParaSite" id="nOo.2.0.1.t06818-RA">
    <property type="protein sequence ID" value="nOo.2.0.1.t06818-RA"/>
    <property type="gene ID" value="nOo.2.0.1.g06818"/>
</dbReference>
<dbReference type="GO" id="GO:0051016">
    <property type="term" value="P:barbed-end actin filament capping"/>
    <property type="evidence" value="ECO:0007669"/>
    <property type="project" value="UniProtKB-UniRule"/>
</dbReference>
<dbReference type="GO" id="GO:0051015">
    <property type="term" value="F:actin filament binding"/>
    <property type="evidence" value="ECO:0007669"/>
    <property type="project" value="TreeGrafter"/>
</dbReference>
<keyword evidence="6 7" id="KW-0206">Cytoskeleton</keyword>
<evidence type="ECO:0000313" key="8">
    <source>
        <dbReference type="EMBL" id="VDK83769.1"/>
    </source>
</evidence>
<reference evidence="8 9" key="2">
    <citation type="submission" date="2018-08" db="EMBL/GenBank/DDBJ databases">
        <authorList>
            <person name="Laetsch R D."/>
            <person name="Stevens L."/>
            <person name="Kumar S."/>
            <person name="Blaxter L. M."/>
        </authorList>
    </citation>
    <scope>NUCLEOTIDE SEQUENCE [LARGE SCALE GENOMIC DNA]</scope>
</reference>
<keyword evidence="3 7" id="KW-0117">Actin capping</keyword>
<evidence type="ECO:0000256" key="6">
    <source>
        <dbReference type="ARBA" id="ARBA00023212"/>
    </source>
</evidence>
<dbReference type="InterPro" id="IPR001698">
    <property type="entry name" value="CAPZB"/>
</dbReference>
<evidence type="ECO:0000256" key="4">
    <source>
        <dbReference type="ARBA" id="ARBA00022490"/>
    </source>
</evidence>
<evidence type="ECO:0000256" key="5">
    <source>
        <dbReference type="ARBA" id="ARBA00023203"/>
    </source>
</evidence>
<dbReference type="GO" id="GO:0030036">
    <property type="term" value="P:actin cytoskeleton organization"/>
    <property type="evidence" value="ECO:0007669"/>
    <property type="project" value="InterPro"/>
</dbReference>
<evidence type="ECO:0000256" key="7">
    <source>
        <dbReference type="RuleBase" id="RU365078"/>
    </source>
</evidence>
<dbReference type="Pfam" id="PF01115">
    <property type="entry name" value="F_actin_cap_B"/>
    <property type="match status" value="1"/>
</dbReference>
<sequence length="394" mass="44352">MASLSNGTSLCENGFVEKRNGLRKRSLHRETRLEKCEKAFVVKRDGSREKAFVVKHNGSRESGFVLSSYFIPTTTFAKCNSQLRKTLYTPPLKKIAPAARACSVPAAFLQAFVACYKSREMEIICEGDQQLDCALDLMRRLPPQQVERNLNDLIDLCPRLVDDLLSAVDQPLKIARDKETGKEYLLCDYNRDGDSYRSPWSNTYDPPLEDGASPSDKLRKLEIEMNAAFEAYRDAYFEGGVSSVYFWDLDYGFAGVVLIKKIGDGLRNIQGCWDSIHVIEIQEKAGGRHAHYKLTSTVMLWLQMTKQASGMMNLGGSVTRQVEADHPVNDSTNTHLINIGKMIEDLESKIRSTLNEVYFGKTKQIVGELRTTLDSEELKRQKKIATEIKGGIGK</sequence>
<dbReference type="GO" id="GO:0005737">
    <property type="term" value="C:cytoplasm"/>
    <property type="evidence" value="ECO:0007669"/>
    <property type="project" value="InterPro"/>
</dbReference>
<dbReference type="STRING" id="42157.A0A182EFF2"/>
<reference evidence="10" key="1">
    <citation type="submission" date="2016-06" db="UniProtKB">
        <authorList>
            <consortium name="WormBaseParasite"/>
        </authorList>
    </citation>
    <scope>IDENTIFICATION</scope>
</reference>
<dbReference type="Gene3D" id="3.90.1150.210">
    <property type="entry name" value="F-actin capping protein, beta subunit"/>
    <property type="match status" value="1"/>
</dbReference>
<dbReference type="EMBL" id="UYRW01002224">
    <property type="protein sequence ID" value="VDK83769.1"/>
    <property type="molecule type" value="Genomic_DNA"/>
</dbReference>
<keyword evidence="4 7" id="KW-0963">Cytoplasm</keyword>
<dbReference type="InterPro" id="IPR043175">
    <property type="entry name" value="CAPZB_N"/>
</dbReference>
<keyword evidence="9" id="KW-1185">Reference proteome</keyword>
<organism evidence="10">
    <name type="scientific">Onchocerca ochengi</name>
    <name type="common">Filarial nematode worm</name>
    <dbReference type="NCBI Taxonomy" id="42157"/>
    <lineage>
        <taxon>Eukaryota</taxon>
        <taxon>Metazoa</taxon>
        <taxon>Ecdysozoa</taxon>
        <taxon>Nematoda</taxon>
        <taxon>Chromadorea</taxon>
        <taxon>Rhabditida</taxon>
        <taxon>Spirurina</taxon>
        <taxon>Spiruromorpha</taxon>
        <taxon>Filarioidea</taxon>
        <taxon>Onchocercidae</taxon>
        <taxon>Onchocerca</taxon>
    </lineage>
</organism>
<dbReference type="FunFam" id="1.20.58.570:FF:000001">
    <property type="entry name" value="F-actin-capping protein subunit beta"/>
    <property type="match status" value="1"/>
</dbReference>
<comment type="function">
    <text evidence="7">F-actin-capping proteins bind in a Ca(2+)-independent manner to the fast growing ends of actin filaments (barbed end) thereby blocking the exchange of subunits at these ends. Unlike other capping proteins (such as gelsolin and severin), these proteins do not sever actin filaments.</text>
</comment>
<protein>
    <recommendedName>
        <fullName evidence="7">F-actin-capping protein subunit beta</fullName>
    </recommendedName>
</protein>
<dbReference type="GO" id="GO:0000902">
    <property type="term" value="P:cell morphogenesis"/>
    <property type="evidence" value="ECO:0007669"/>
    <property type="project" value="TreeGrafter"/>
</dbReference>
<evidence type="ECO:0000256" key="3">
    <source>
        <dbReference type="ARBA" id="ARBA00022467"/>
    </source>
</evidence>
<dbReference type="PRINTS" id="PR00192">
    <property type="entry name" value="FACTINCAPB"/>
</dbReference>